<dbReference type="AlphaFoldDB" id="A0AA37RWP9"/>
<evidence type="ECO:0000256" key="5">
    <source>
        <dbReference type="ARBA" id="ARBA00022691"/>
    </source>
</evidence>
<feature type="binding site" evidence="9">
    <location>
        <position position="142"/>
    </location>
    <ligand>
        <name>substrate</name>
    </ligand>
</feature>
<dbReference type="GO" id="GO:0030170">
    <property type="term" value="F:pyridoxal phosphate binding"/>
    <property type="evidence" value="ECO:0007669"/>
    <property type="project" value="UniProtKB-UniRule"/>
</dbReference>
<feature type="site" description="Participates in the substrate recognition with KAPA and in a stacking interaction with the adenine ring of SAM" evidence="9">
    <location>
        <position position="14"/>
    </location>
</feature>
<dbReference type="InterPro" id="IPR005815">
    <property type="entry name" value="BioA"/>
</dbReference>
<keyword evidence="4 9" id="KW-0808">Transferase</keyword>
<dbReference type="GO" id="GO:0009102">
    <property type="term" value="P:biotin biosynthetic process"/>
    <property type="evidence" value="ECO:0007669"/>
    <property type="project" value="UniProtKB-UniRule"/>
</dbReference>
<evidence type="ECO:0000256" key="9">
    <source>
        <dbReference type="HAMAP-Rule" id="MF_00834"/>
    </source>
</evidence>
<dbReference type="InterPro" id="IPR015421">
    <property type="entry name" value="PyrdxlP-dep_Trfase_major"/>
</dbReference>
<dbReference type="NCBIfam" id="NF004624">
    <property type="entry name" value="PRK05964.1"/>
    <property type="match status" value="1"/>
</dbReference>
<dbReference type="InterPro" id="IPR049704">
    <property type="entry name" value="Aminotrans_3_PPA_site"/>
</dbReference>
<feature type="binding site" evidence="9">
    <location>
        <position position="272"/>
    </location>
    <ligand>
        <name>substrate</name>
    </ligand>
</feature>
<dbReference type="InterPro" id="IPR015422">
    <property type="entry name" value="PyrdxlP-dep_Trfase_small"/>
</dbReference>
<accession>A0AA37RWP9</accession>
<keyword evidence="7 9" id="KW-0663">Pyridoxal phosphate</keyword>
<dbReference type="Pfam" id="PF00202">
    <property type="entry name" value="Aminotran_3"/>
    <property type="match status" value="1"/>
</dbReference>
<comment type="pathway">
    <text evidence="2 9">Cofactor biosynthesis; biotin biosynthesis; 7,8-diaminononanoate from 8-amino-7-oxononanoate (SAM route): step 1/1.</text>
</comment>
<dbReference type="CDD" id="cd00610">
    <property type="entry name" value="OAT_like"/>
    <property type="match status" value="1"/>
</dbReference>
<sequence>MNLDFDRQHIWHPYTSTTNPLPVYPVASADGVHIELEGGQRLIDGMSSWWSVLHGYNHPELNQALVEQSKKMSHVMFGGLTHAPAIELCQRLVEISPDPMTKVFLSDSGSVAVEVAMKMAIQYWAGRGKPKKQKFVSLARGYHGDTMGAMSVCDPHTGMHSLFADALPKQWFAEAPQTPYGEPLREGDIDSLAEILSTHKDSIAALIVEPIVQGAGGMRIYSADYLKAAAALCKEHDVLLIADEIATGLGRTGTWFGVDHAGITPDIMTLGKTLTGGYITLAATLCSNEIADGVCASEAGVFMHGPTYMGNPLACAVANKSLEILQRNQWQEKVNAIQVQLTRELAPARDYDSVVDVRVLGSIGVIQLKNDVDMAKLQALFVERGVWIRPFGKQIYIMPPYVIEPDDLSKLTNAMLAAAKIS</sequence>
<comment type="cofactor">
    <cofactor evidence="1 9">
        <name>pyridoxal 5'-phosphate</name>
        <dbReference type="ChEBI" id="CHEBI:597326"/>
    </cofactor>
</comment>
<comment type="function">
    <text evidence="9">Catalyzes the transfer of the alpha-amino group from S-adenosyl-L-methionine (SAM) to 7-keto-8-aminopelargonic acid (KAPA) to form 7,8-diaminopelargonic acid (DAPA). It is the only aminotransferase known to utilize SAM as an amino donor.</text>
</comment>
<evidence type="ECO:0000313" key="11">
    <source>
        <dbReference type="Proteomes" id="UP001161422"/>
    </source>
</evidence>
<dbReference type="RefSeq" id="WP_095503988.1">
    <property type="nucleotide sequence ID" value="NZ_BSNC01000005.1"/>
</dbReference>
<dbReference type="NCBIfam" id="NF005940">
    <property type="entry name" value="PRK07986.1"/>
    <property type="match status" value="1"/>
</dbReference>
<comment type="caution">
    <text evidence="10">The sequence shown here is derived from an EMBL/GenBank/DDBJ whole genome shotgun (WGS) entry which is preliminary data.</text>
</comment>
<protein>
    <recommendedName>
        <fullName evidence="9">Adenosylmethionine-8-amino-7-oxononanoate aminotransferase</fullName>
        <ecNumber evidence="9">2.6.1.62</ecNumber>
    </recommendedName>
    <alternativeName>
        <fullName evidence="9">7,8-diamino-pelargonic acid aminotransferase</fullName>
        <shortName evidence="9">DAPA AT</shortName>
        <shortName evidence="9">DAPA aminotransferase</shortName>
    </alternativeName>
    <alternativeName>
        <fullName evidence="9">7,8-diaminononanoate synthase</fullName>
        <shortName evidence="9">DANS</shortName>
    </alternativeName>
    <alternativeName>
        <fullName evidence="9">Diaminopelargonic acid synthase</fullName>
    </alternativeName>
</protein>
<evidence type="ECO:0000256" key="3">
    <source>
        <dbReference type="ARBA" id="ARBA00022576"/>
    </source>
</evidence>
<feature type="binding site" evidence="9">
    <location>
        <position position="389"/>
    </location>
    <ligand>
        <name>substrate</name>
    </ligand>
</feature>
<organism evidence="10 11">
    <name type="scientific">Paraferrimonas sedimenticola</name>
    <dbReference type="NCBI Taxonomy" id="375674"/>
    <lineage>
        <taxon>Bacteria</taxon>
        <taxon>Pseudomonadati</taxon>
        <taxon>Pseudomonadota</taxon>
        <taxon>Gammaproteobacteria</taxon>
        <taxon>Alteromonadales</taxon>
        <taxon>Ferrimonadaceae</taxon>
        <taxon>Paraferrimonas</taxon>
    </lineage>
</organism>
<keyword evidence="3 9" id="KW-0032">Aminotransferase</keyword>
<comment type="similarity">
    <text evidence="9">Belongs to the class-III pyridoxal-phosphate-dependent aminotransferase family. BioA subfamily.</text>
</comment>
<feature type="binding site" evidence="9">
    <location>
        <position position="49"/>
    </location>
    <ligand>
        <name>substrate</name>
    </ligand>
</feature>
<comment type="subunit">
    <text evidence="9">Homodimer.</text>
</comment>
<keyword evidence="11" id="KW-1185">Reference proteome</keyword>
<dbReference type="Gene3D" id="3.90.1150.10">
    <property type="entry name" value="Aspartate Aminotransferase, domain 1"/>
    <property type="match status" value="1"/>
</dbReference>
<comment type="catalytic activity">
    <reaction evidence="8 9">
        <text>(8S)-8-amino-7-oxononanoate + S-adenosyl-L-methionine = S-adenosyl-4-methylsulfanyl-2-oxobutanoate + (7R,8S)-7,8-diammoniononanoate</text>
        <dbReference type="Rhea" id="RHEA:16861"/>
        <dbReference type="ChEBI" id="CHEBI:16490"/>
        <dbReference type="ChEBI" id="CHEBI:59789"/>
        <dbReference type="ChEBI" id="CHEBI:149468"/>
        <dbReference type="ChEBI" id="CHEBI:149469"/>
        <dbReference type="EC" id="2.6.1.62"/>
    </reaction>
</comment>
<dbReference type="SUPFAM" id="SSF53383">
    <property type="entry name" value="PLP-dependent transferases"/>
    <property type="match status" value="1"/>
</dbReference>
<evidence type="ECO:0000256" key="1">
    <source>
        <dbReference type="ARBA" id="ARBA00001933"/>
    </source>
</evidence>
<feature type="binding site" evidence="9">
    <location>
        <begin position="306"/>
        <end position="307"/>
    </location>
    <ligand>
        <name>pyridoxal 5'-phosphate</name>
        <dbReference type="ChEBI" id="CHEBI:597326"/>
    </ligand>
</feature>
<dbReference type="Gene3D" id="3.40.640.10">
    <property type="entry name" value="Type I PLP-dependent aspartate aminotransferase-like (Major domain)"/>
    <property type="match status" value="1"/>
</dbReference>
<keyword evidence="9" id="KW-0963">Cytoplasm</keyword>
<evidence type="ECO:0000256" key="7">
    <source>
        <dbReference type="ARBA" id="ARBA00022898"/>
    </source>
</evidence>
<dbReference type="InterPro" id="IPR005814">
    <property type="entry name" value="Aminotrans_3"/>
</dbReference>
<feature type="binding site" evidence="9">
    <location>
        <position position="243"/>
    </location>
    <ligand>
        <name>pyridoxal 5'-phosphate</name>
        <dbReference type="ChEBI" id="CHEBI:597326"/>
    </ligand>
</feature>
<feature type="binding site" evidence="9">
    <location>
        <position position="305"/>
    </location>
    <ligand>
        <name>substrate</name>
    </ligand>
</feature>
<dbReference type="PANTHER" id="PTHR42684">
    <property type="entry name" value="ADENOSYLMETHIONINE-8-AMINO-7-OXONONANOATE AMINOTRANSFERASE"/>
    <property type="match status" value="1"/>
</dbReference>
<proteinExistence type="inferred from homology"/>
<evidence type="ECO:0000256" key="2">
    <source>
        <dbReference type="ARBA" id="ARBA00005063"/>
    </source>
</evidence>
<evidence type="ECO:0000256" key="6">
    <source>
        <dbReference type="ARBA" id="ARBA00022756"/>
    </source>
</evidence>
<dbReference type="EMBL" id="BSNC01000005">
    <property type="protein sequence ID" value="GLP96663.1"/>
    <property type="molecule type" value="Genomic_DNA"/>
</dbReference>
<gene>
    <name evidence="9" type="primary">bioA</name>
    <name evidence="10" type="ORF">GCM10007895_19690</name>
</gene>
<comment type="subcellular location">
    <subcellularLocation>
        <location evidence="9">Cytoplasm</location>
    </subcellularLocation>
</comment>
<dbReference type="FunFam" id="3.40.640.10:FF:000041">
    <property type="entry name" value="Adenosylmethionine-8-amino-7-oxononanoate aminotransferase"/>
    <property type="match status" value="1"/>
</dbReference>
<evidence type="ECO:0000256" key="4">
    <source>
        <dbReference type="ARBA" id="ARBA00022679"/>
    </source>
</evidence>
<keyword evidence="5 9" id="KW-0949">S-adenosyl-L-methionine</keyword>
<dbReference type="PANTHER" id="PTHR42684:SF17">
    <property type="entry name" value="ADENOSYLMETHIONINE-8-AMINO-7-OXONONANOATE AMINOTRANSFERASE"/>
    <property type="match status" value="1"/>
</dbReference>
<dbReference type="EC" id="2.6.1.62" evidence="9"/>
<keyword evidence="6 9" id="KW-0093">Biotin biosynthesis</keyword>
<dbReference type="InterPro" id="IPR015424">
    <property type="entry name" value="PyrdxlP-dep_Trfase"/>
</dbReference>
<evidence type="ECO:0000313" key="10">
    <source>
        <dbReference type="EMBL" id="GLP96663.1"/>
    </source>
</evidence>
<dbReference type="PROSITE" id="PS00600">
    <property type="entry name" value="AA_TRANSFER_CLASS_3"/>
    <property type="match status" value="1"/>
</dbReference>
<dbReference type="NCBIfam" id="TIGR00508">
    <property type="entry name" value="bioA"/>
    <property type="match status" value="1"/>
</dbReference>
<dbReference type="GO" id="GO:0005737">
    <property type="term" value="C:cytoplasm"/>
    <property type="evidence" value="ECO:0007669"/>
    <property type="project" value="UniProtKB-SubCell"/>
</dbReference>
<dbReference type="Proteomes" id="UP001161422">
    <property type="component" value="Unassembled WGS sequence"/>
</dbReference>
<feature type="modified residue" description="N6-(pyridoxal phosphate)lysine" evidence="9">
    <location>
        <position position="272"/>
    </location>
</feature>
<reference evidence="10" key="2">
    <citation type="submission" date="2023-01" db="EMBL/GenBank/DDBJ databases">
        <title>Draft genome sequence of Paraferrimonas sedimenticola strain NBRC 101628.</title>
        <authorList>
            <person name="Sun Q."/>
            <person name="Mori K."/>
        </authorList>
    </citation>
    <scope>NUCLEOTIDE SEQUENCE</scope>
    <source>
        <strain evidence="10">NBRC 101628</strain>
    </source>
</reference>
<dbReference type="GO" id="GO:0004015">
    <property type="term" value="F:adenosylmethionine-8-amino-7-oxononanoate transaminase activity"/>
    <property type="evidence" value="ECO:0007669"/>
    <property type="project" value="UniProtKB-UniRule"/>
</dbReference>
<name>A0AA37RWP9_9GAMM</name>
<evidence type="ECO:0000256" key="8">
    <source>
        <dbReference type="ARBA" id="ARBA00048449"/>
    </source>
</evidence>
<dbReference type="HAMAP" id="MF_00834">
    <property type="entry name" value="BioA"/>
    <property type="match status" value="1"/>
</dbReference>
<reference evidence="10" key="1">
    <citation type="journal article" date="2014" name="Int. J. Syst. Evol. Microbiol.">
        <title>Complete genome sequence of Corynebacterium casei LMG S-19264T (=DSM 44701T), isolated from a smear-ripened cheese.</title>
        <authorList>
            <consortium name="US DOE Joint Genome Institute (JGI-PGF)"/>
            <person name="Walter F."/>
            <person name="Albersmeier A."/>
            <person name="Kalinowski J."/>
            <person name="Ruckert C."/>
        </authorList>
    </citation>
    <scope>NUCLEOTIDE SEQUENCE</scope>
    <source>
        <strain evidence="10">NBRC 101628</strain>
    </source>
</reference>
<feature type="binding site" evidence="9">
    <location>
        <begin position="109"/>
        <end position="110"/>
    </location>
    <ligand>
        <name>pyridoxal 5'-phosphate</name>
        <dbReference type="ChEBI" id="CHEBI:597326"/>
    </ligand>
</feature>